<organism evidence="2 3">
    <name type="scientific">Pleurotus ostreatus (strain PC15)</name>
    <name type="common">Oyster mushroom</name>
    <dbReference type="NCBI Taxonomy" id="1137138"/>
    <lineage>
        <taxon>Eukaryota</taxon>
        <taxon>Fungi</taxon>
        <taxon>Dikarya</taxon>
        <taxon>Basidiomycota</taxon>
        <taxon>Agaricomycotina</taxon>
        <taxon>Agaricomycetes</taxon>
        <taxon>Agaricomycetidae</taxon>
        <taxon>Agaricales</taxon>
        <taxon>Pleurotineae</taxon>
        <taxon>Pleurotaceae</taxon>
        <taxon>Pleurotus</taxon>
    </lineage>
</organism>
<evidence type="ECO:0000256" key="1">
    <source>
        <dbReference type="SAM" id="MobiDB-lite"/>
    </source>
</evidence>
<protein>
    <submittedName>
        <fullName evidence="2">Uncharacterized protein</fullName>
    </submittedName>
</protein>
<sequence length="241" mass="25599">MSYDLMPKLIVQFYPERMYADTINRELGARDISQVRRFCSSKAFVKGALQGALVHFSADIDSDVPPTTAPWIALISCDRNATGHSQELDIFTLARDKGARAALLYSTTSETCHLNPARHSLPPVSSHSQSCLIRILESQFQTPLGEPAYAAYDAQRLSDSAGTITSGIESQKPIAAGFGLATLFTNATTSSGASGSATTASAPTNSPSSVTTNTNSAARSPVISMLPVLYTCLGALFTSRI</sequence>
<evidence type="ECO:0000313" key="2">
    <source>
        <dbReference type="EMBL" id="KDQ29702.1"/>
    </source>
</evidence>
<reference evidence="3" key="1">
    <citation type="journal article" date="2014" name="Proc. Natl. Acad. Sci. U.S.A.">
        <title>Extensive sampling of basidiomycete genomes demonstrates inadequacy of the white-rot/brown-rot paradigm for wood decay fungi.</title>
        <authorList>
            <person name="Riley R."/>
            <person name="Salamov A.A."/>
            <person name="Brown D.W."/>
            <person name="Nagy L.G."/>
            <person name="Floudas D."/>
            <person name="Held B.W."/>
            <person name="Levasseur A."/>
            <person name="Lombard V."/>
            <person name="Morin E."/>
            <person name="Otillar R."/>
            <person name="Lindquist E.A."/>
            <person name="Sun H."/>
            <person name="LaButti K.M."/>
            <person name="Schmutz J."/>
            <person name="Jabbour D."/>
            <person name="Luo H."/>
            <person name="Baker S.E."/>
            <person name="Pisabarro A.G."/>
            <person name="Walton J.D."/>
            <person name="Blanchette R.A."/>
            <person name="Henrissat B."/>
            <person name="Martin F."/>
            <person name="Cullen D."/>
            <person name="Hibbett D.S."/>
            <person name="Grigoriev I.V."/>
        </authorList>
    </citation>
    <scope>NUCLEOTIDE SEQUENCE [LARGE SCALE GENOMIC DNA]</scope>
    <source>
        <strain evidence="3">PC15</strain>
    </source>
</reference>
<dbReference type="InParanoid" id="A0A067NZY2"/>
<dbReference type="AlphaFoldDB" id="A0A067NZY2"/>
<gene>
    <name evidence="2" type="ORF">PLEOSDRAFT_157415</name>
</gene>
<dbReference type="EMBL" id="KL198007">
    <property type="protein sequence ID" value="KDQ29702.1"/>
    <property type="molecule type" value="Genomic_DNA"/>
</dbReference>
<dbReference type="STRING" id="1137138.A0A067NZY2"/>
<dbReference type="HOGENOM" id="CLU_1030449_0_0_1"/>
<dbReference type="VEuPathDB" id="FungiDB:PLEOSDRAFT_157415"/>
<proteinExistence type="predicted"/>
<feature type="region of interest" description="Disordered" evidence="1">
    <location>
        <begin position="194"/>
        <end position="215"/>
    </location>
</feature>
<dbReference type="OrthoDB" id="8062037at2759"/>
<accession>A0A067NZY2</accession>
<evidence type="ECO:0000313" key="3">
    <source>
        <dbReference type="Proteomes" id="UP000027073"/>
    </source>
</evidence>
<name>A0A067NZY2_PLEO1</name>
<dbReference type="Proteomes" id="UP000027073">
    <property type="component" value="Unassembled WGS sequence"/>
</dbReference>